<evidence type="ECO:0000313" key="2">
    <source>
        <dbReference type="Proteomes" id="UP000324222"/>
    </source>
</evidence>
<dbReference type="AlphaFoldDB" id="A0A5B7IMF2"/>
<evidence type="ECO:0000313" key="1">
    <source>
        <dbReference type="EMBL" id="MPC82877.1"/>
    </source>
</evidence>
<name>A0A5B7IMF2_PORTR</name>
<accession>A0A5B7IMF2</accession>
<organism evidence="1 2">
    <name type="scientific">Portunus trituberculatus</name>
    <name type="common">Swimming crab</name>
    <name type="synonym">Neptunus trituberculatus</name>
    <dbReference type="NCBI Taxonomy" id="210409"/>
    <lineage>
        <taxon>Eukaryota</taxon>
        <taxon>Metazoa</taxon>
        <taxon>Ecdysozoa</taxon>
        <taxon>Arthropoda</taxon>
        <taxon>Crustacea</taxon>
        <taxon>Multicrustacea</taxon>
        <taxon>Malacostraca</taxon>
        <taxon>Eumalacostraca</taxon>
        <taxon>Eucarida</taxon>
        <taxon>Decapoda</taxon>
        <taxon>Pleocyemata</taxon>
        <taxon>Brachyura</taxon>
        <taxon>Eubrachyura</taxon>
        <taxon>Portunoidea</taxon>
        <taxon>Portunidae</taxon>
        <taxon>Portuninae</taxon>
        <taxon>Portunus</taxon>
    </lineage>
</organism>
<keyword evidence="2" id="KW-1185">Reference proteome</keyword>
<protein>
    <submittedName>
        <fullName evidence="1">Uncharacterized protein</fullName>
    </submittedName>
</protein>
<gene>
    <name evidence="1" type="ORF">E2C01_077563</name>
</gene>
<sequence>MCASLTAAPCRDVPLLRHEDPLPLVQRRHVIASHHRFLRNCPLRNVVIEGTWQVLYTEAVLRQYSQVSRTETDVLFIQGCKRTVILGLDIGGECDINGLQKETFISLARLGRLRGAAALSQADTVQSAGQSTLACTSEKSRNGPDV</sequence>
<reference evidence="1 2" key="1">
    <citation type="submission" date="2019-05" db="EMBL/GenBank/DDBJ databases">
        <title>Another draft genome of Portunus trituberculatus and its Hox gene families provides insights of decapod evolution.</title>
        <authorList>
            <person name="Jeong J.-H."/>
            <person name="Song I."/>
            <person name="Kim S."/>
            <person name="Choi T."/>
            <person name="Kim D."/>
            <person name="Ryu S."/>
            <person name="Kim W."/>
        </authorList>
    </citation>
    <scope>NUCLEOTIDE SEQUENCE [LARGE SCALE GENOMIC DNA]</scope>
    <source>
        <tissue evidence="1">Muscle</tissue>
    </source>
</reference>
<dbReference type="EMBL" id="VSRR010060974">
    <property type="protein sequence ID" value="MPC82877.1"/>
    <property type="molecule type" value="Genomic_DNA"/>
</dbReference>
<dbReference type="Proteomes" id="UP000324222">
    <property type="component" value="Unassembled WGS sequence"/>
</dbReference>
<proteinExistence type="predicted"/>
<comment type="caution">
    <text evidence="1">The sequence shown here is derived from an EMBL/GenBank/DDBJ whole genome shotgun (WGS) entry which is preliminary data.</text>
</comment>